<dbReference type="EMBL" id="FNNH01000015">
    <property type="protein sequence ID" value="SDW53878.1"/>
    <property type="molecule type" value="Genomic_DNA"/>
</dbReference>
<dbReference type="Proteomes" id="UP000183454">
    <property type="component" value="Unassembled WGS sequence"/>
</dbReference>
<organism evidence="2 5">
    <name type="scientific">Nitrosomonas communis</name>
    <dbReference type="NCBI Taxonomy" id="44574"/>
    <lineage>
        <taxon>Bacteria</taxon>
        <taxon>Pseudomonadati</taxon>
        <taxon>Pseudomonadota</taxon>
        <taxon>Betaproteobacteria</taxon>
        <taxon>Nitrosomonadales</taxon>
        <taxon>Nitrosomonadaceae</taxon>
        <taxon>Nitrosomonas</taxon>
    </lineage>
</organism>
<keyword evidence="1" id="KW-0812">Transmembrane</keyword>
<dbReference type="EMBL" id="VNHT01000025">
    <property type="protein sequence ID" value="TYP87380.1"/>
    <property type="molecule type" value="Genomic_DNA"/>
</dbReference>
<proteinExistence type="predicted"/>
<evidence type="ECO:0000256" key="1">
    <source>
        <dbReference type="SAM" id="Phobius"/>
    </source>
</evidence>
<reference evidence="4 7" key="4">
    <citation type="submission" date="2019-07" db="EMBL/GenBank/DDBJ databases">
        <title>Active sludge and wastewater microbial communities from Klosterneuburg, Austria.</title>
        <authorList>
            <person name="Wagner M."/>
        </authorList>
    </citation>
    <scope>NUCLEOTIDE SEQUENCE [LARGE SCALE GENOMIC DNA]</scope>
    <source>
        <strain evidence="4 7">Nm2</strain>
    </source>
</reference>
<keyword evidence="5" id="KW-1185">Reference proteome</keyword>
<reference evidence="3 6" key="3">
    <citation type="submission" date="2016-10" db="EMBL/GenBank/DDBJ databases">
        <authorList>
            <person name="de Groot N.N."/>
        </authorList>
    </citation>
    <scope>NUCLEOTIDE SEQUENCE [LARGE SCALE GENOMIC DNA]</scope>
    <source>
        <strain evidence="3 6">Nm110</strain>
    </source>
</reference>
<evidence type="ECO:0000313" key="5">
    <source>
        <dbReference type="Proteomes" id="UP000034156"/>
    </source>
</evidence>
<evidence type="ECO:0000313" key="3">
    <source>
        <dbReference type="EMBL" id="SDW53878.1"/>
    </source>
</evidence>
<sequence length="154" mass="18284">MDKYLDQITNYFIMVPLWPFTLLGFIIAIAIFVEIINRRRRADAVEYYDTTFRTELAGLYPVPTHWPEDLSAHLRTRLPVMREAFEILKIFIPQKQLRDYNLAWNKFYDFCRMNGAIDEKQADTTTPSEAEHDAKQAFHQLVTDLLAYTDQFKR</sequence>
<accession>A0A0F7KK64</accession>
<evidence type="ECO:0000313" key="7">
    <source>
        <dbReference type="Proteomes" id="UP000324176"/>
    </source>
</evidence>
<gene>
    <name evidence="2" type="ORF">AAW31_17800</name>
    <name evidence="4" type="ORF">BCL69_102537</name>
    <name evidence="3" type="ORF">SAMN05421882_101545</name>
</gene>
<reference evidence="2 5" key="2">
    <citation type="journal article" date="2016" name="Genome Announc.">
        <title>Genome Sequence of Nitrosomonas communis Strain Nm2, a Mesophilic Ammonia-Oxidizing Bacterium Isolated from Mediterranean Soil.</title>
        <authorList>
            <person name="Kozlowski J.A."/>
            <person name="Kits K.D."/>
            <person name="Stein L.Y."/>
        </authorList>
    </citation>
    <scope>NUCLEOTIDE SEQUENCE [LARGE SCALE GENOMIC DNA]</scope>
    <source>
        <strain evidence="2 5">Nm2</strain>
    </source>
</reference>
<dbReference type="EMBL" id="CP011451">
    <property type="protein sequence ID" value="AKH39247.1"/>
    <property type="molecule type" value="Genomic_DNA"/>
</dbReference>
<evidence type="ECO:0000313" key="4">
    <source>
        <dbReference type="EMBL" id="TYP87380.1"/>
    </source>
</evidence>
<dbReference type="Proteomes" id="UP000034156">
    <property type="component" value="Chromosome"/>
</dbReference>
<dbReference type="RefSeq" id="WP_046851267.1">
    <property type="nucleotide sequence ID" value="NZ_CBDIPD010000070.1"/>
</dbReference>
<dbReference type="KEGG" id="nco:AAW31_17800"/>
<keyword evidence="1" id="KW-1133">Transmembrane helix</keyword>
<dbReference type="AlphaFoldDB" id="A0A0F7KK64"/>
<reference evidence="5" key="1">
    <citation type="submission" date="2015-05" db="EMBL/GenBank/DDBJ databases">
        <title>Draft genome of Nitrosomonas communis strain Nm2.</title>
        <authorList>
            <person name="Kozlowski J.A."/>
            <person name="Kits K.D."/>
            <person name="Stein L.Y."/>
        </authorList>
    </citation>
    <scope>NUCLEOTIDE SEQUENCE [LARGE SCALE GENOMIC DNA]</scope>
    <source>
        <strain evidence="5">Nm2</strain>
    </source>
</reference>
<dbReference type="Proteomes" id="UP000324176">
    <property type="component" value="Unassembled WGS sequence"/>
</dbReference>
<name>A0A0F7KK64_9PROT</name>
<feature type="transmembrane region" description="Helical" evidence="1">
    <location>
        <begin position="12"/>
        <end position="33"/>
    </location>
</feature>
<dbReference type="PATRIC" id="fig|44574.3.peg.4281"/>
<evidence type="ECO:0000313" key="6">
    <source>
        <dbReference type="Proteomes" id="UP000183454"/>
    </source>
</evidence>
<protein>
    <submittedName>
        <fullName evidence="2">Uncharacterized protein</fullName>
    </submittedName>
</protein>
<evidence type="ECO:0000313" key="2">
    <source>
        <dbReference type="EMBL" id="AKH39247.1"/>
    </source>
</evidence>
<keyword evidence="1" id="KW-0472">Membrane</keyword>
<dbReference type="OrthoDB" id="8560147at2"/>